<dbReference type="SMART" id="SM00327">
    <property type="entry name" value="VWA"/>
    <property type="match status" value="1"/>
</dbReference>
<accession>A0A6A7N4P7</accession>
<gene>
    <name evidence="3" type="ORF">GEV02_17305</name>
</gene>
<keyword evidence="1" id="KW-1133">Transmembrane helix</keyword>
<evidence type="ECO:0000256" key="1">
    <source>
        <dbReference type="SAM" id="Phobius"/>
    </source>
</evidence>
<evidence type="ECO:0000313" key="3">
    <source>
        <dbReference type="EMBL" id="MQA39912.1"/>
    </source>
</evidence>
<dbReference type="InterPro" id="IPR036465">
    <property type="entry name" value="vWFA_dom_sf"/>
</dbReference>
<feature type="transmembrane region" description="Helical" evidence="1">
    <location>
        <begin position="12"/>
        <end position="31"/>
    </location>
</feature>
<keyword evidence="1" id="KW-0472">Membrane</keyword>
<reference evidence="3 4" key="1">
    <citation type="submission" date="2019-10" db="EMBL/GenBank/DDBJ databases">
        <title>Two novel species isolated from a subtropical stream in China.</title>
        <authorList>
            <person name="Lu H."/>
        </authorList>
    </citation>
    <scope>NUCLEOTIDE SEQUENCE [LARGE SCALE GENOMIC DNA]</scope>
    <source>
        <strain evidence="3 4">FT29W</strain>
    </source>
</reference>
<evidence type="ECO:0000313" key="4">
    <source>
        <dbReference type="Proteomes" id="UP000440498"/>
    </source>
</evidence>
<dbReference type="AlphaFoldDB" id="A0A6A7N4P7"/>
<dbReference type="SUPFAM" id="SSF53300">
    <property type="entry name" value="vWA-like"/>
    <property type="match status" value="1"/>
</dbReference>
<evidence type="ECO:0000259" key="2">
    <source>
        <dbReference type="PROSITE" id="PS50234"/>
    </source>
</evidence>
<dbReference type="PROSITE" id="PS50234">
    <property type="entry name" value="VWFA"/>
    <property type="match status" value="1"/>
</dbReference>
<dbReference type="Pfam" id="PF13400">
    <property type="entry name" value="Tad"/>
    <property type="match status" value="1"/>
</dbReference>
<comment type="caution">
    <text evidence="3">The sequence shown here is derived from an EMBL/GenBank/DDBJ whole genome shotgun (WGS) entry which is preliminary data.</text>
</comment>
<dbReference type="Gene3D" id="3.40.50.410">
    <property type="entry name" value="von Willebrand factor, type A domain"/>
    <property type="match status" value="1"/>
</dbReference>
<keyword evidence="1" id="KW-0812">Transmembrane</keyword>
<feature type="domain" description="VWFA" evidence="2">
    <location>
        <begin position="143"/>
        <end position="327"/>
    </location>
</feature>
<proteinExistence type="predicted"/>
<dbReference type="Proteomes" id="UP000440498">
    <property type="component" value="Unassembled WGS sequence"/>
</dbReference>
<dbReference type="EMBL" id="WHUG01000006">
    <property type="protein sequence ID" value="MQA39912.1"/>
    <property type="molecule type" value="Genomic_DNA"/>
</dbReference>
<dbReference type="InterPro" id="IPR028087">
    <property type="entry name" value="Tad_N"/>
</dbReference>
<dbReference type="CDD" id="cd00198">
    <property type="entry name" value="vWFA"/>
    <property type="match status" value="1"/>
</dbReference>
<sequence>MVMQRSRQQGNVIIMVALSMAVLIGVVGLAIDTGVTYMVKDKLNAATDAASLAAARAVSQGADQATQTANAKAAAGRFFAANFPPNYMGSTGKMDDPSVVFNSGKVTITVTAQASMPVSFLKLLGVSPLKPGVVSQTVRKDLDMVVVLDTSGSLSGSGANVITSATTFLKQFNADQDRVGLLHFSYGAVIDDPIRPTARGFDRDSMINHIKNYSFSGSTASPEGLYWARQQLNSVPTANLNRSNLRVIIFFSDGAPNSFGAYLNWKTASDCKTAGTIATDDDGSGTPAGLYYLDRVSDTLGGKCTPSETYDYALGRYQTLPDKVSSLPDWYNAHNPSTNPNDPTLREYAVVTSSPRVVTNTITYANVNRASRNLVEAMARKSQDEGIYVFTLGLGASLKAGTGYDNEKGEDVLKCMANSTDAPARCFNAAKPVGLYCYAATTSDLTPCFSKLASAIMRISK</sequence>
<protein>
    <submittedName>
        <fullName evidence="3">VWA domain-containing protein</fullName>
    </submittedName>
</protein>
<dbReference type="Pfam" id="PF00092">
    <property type="entry name" value="VWA"/>
    <property type="match status" value="1"/>
</dbReference>
<keyword evidence="4" id="KW-1185">Reference proteome</keyword>
<organism evidence="3 4">
    <name type="scientific">Rugamonas aquatica</name>
    <dbReference type="NCBI Taxonomy" id="2743357"/>
    <lineage>
        <taxon>Bacteria</taxon>
        <taxon>Pseudomonadati</taxon>
        <taxon>Pseudomonadota</taxon>
        <taxon>Betaproteobacteria</taxon>
        <taxon>Burkholderiales</taxon>
        <taxon>Oxalobacteraceae</taxon>
        <taxon>Telluria group</taxon>
        <taxon>Rugamonas</taxon>
    </lineage>
</organism>
<name>A0A6A7N4P7_9BURK</name>
<dbReference type="InterPro" id="IPR002035">
    <property type="entry name" value="VWF_A"/>
</dbReference>